<organism evidence="2 3">
    <name type="scientific">Peltaster fructicola</name>
    <dbReference type="NCBI Taxonomy" id="286661"/>
    <lineage>
        <taxon>Eukaryota</taxon>
        <taxon>Fungi</taxon>
        <taxon>Dikarya</taxon>
        <taxon>Ascomycota</taxon>
        <taxon>Pezizomycotina</taxon>
        <taxon>Dothideomycetes</taxon>
        <taxon>Dothideomycetes incertae sedis</taxon>
        <taxon>Peltaster</taxon>
    </lineage>
</organism>
<gene>
    <name evidence="2" type="ORF">AMS68_005430</name>
</gene>
<protein>
    <submittedName>
        <fullName evidence="2">Uncharacterized protein</fullName>
    </submittedName>
</protein>
<dbReference type="OrthoDB" id="5288318at2759"/>
<evidence type="ECO:0000313" key="3">
    <source>
        <dbReference type="Proteomes" id="UP000503462"/>
    </source>
</evidence>
<name>A0A6H0XYS8_9PEZI</name>
<feature type="region of interest" description="Disordered" evidence="1">
    <location>
        <begin position="320"/>
        <end position="339"/>
    </location>
</feature>
<proteinExistence type="predicted"/>
<dbReference type="AlphaFoldDB" id="A0A6H0XYS8"/>
<sequence>MQPVYETNVLSRLFCARRFDADVAGNQYIMVRVLCLDEDEPDEAELAFTTHHFDHKLTLNNTHGFCTALRCYPIVSQLATHLDLTSLHELSRTCRQFRVSLLQNRTQLIGRALRCENEDETPALRLGKAFNESLQAWIVSGGDKIGRITSGRCVGFELTQMAITRSPCTCEDSVWICSPCGQSLRAADTTYMRGWSWRTRYSTCGGFGAGLGEGVEGVECGRGKRCCDTQIVEKEVECDAGELAVLEAETERARLAGHTWAGNSYTTQEMVGIGGQVKIKVKKMVVVGAVVKEYEDERADGTYLEREQKGRCRSWCSWCDSSSSFNSPTSSDEGSTSSV</sequence>
<dbReference type="EMBL" id="CP051142">
    <property type="protein sequence ID" value="QIW99912.1"/>
    <property type="molecule type" value="Genomic_DNA"/>
</dbReference>
<accession>A0A6H0XYS8</accession>
<keyword evidence="3" id="KW-1185">Reference proteome</keyword>
<dbReference type="Proteomes" id="UP000503462">
    <property type="component" value="Chromosome 4"/>
</dbReference>
<evidence type="ECO:0000256" key="1">
    <source>
        <dbReference type="SAM" id="MobiDB-lite"/>
    </source>
</evidence>
<evidence type="ECO:0000313" key="2">
    <source>
        <dbReference type="EMBL" id="QIW99912.1"/>
    </source>
</evidence>
<reference evidence="2 3" key="1">
    <citation type="journal article" date="2016" name="Sci. Rep.">
        <title>Peltaster fructicola genome reveals evolution from an invasive phytopathogen to an ectophytic parasite.</title>
        <authorList>
            <person name="Xu C."/>
            <person name="Chen H."/>
            <person name="Gleason M.L."/>
            <person name="Xu J.R."/>
            <person name="Liu H."/>
            <person name="Zhang R."/>
            <person name="Sun G."/>
        </authorList>
    </citation>
    <scope>NUCLEOTIDE SEQUENCE [LARGE SCALE GENOMIC DNA]</scope>
    <source>
        <strain evidence="2 3">LNHT1506</strain>
    </source>
</reference>